<sequence length="568" mass="60557">MDKRIAVIVGIVQVGVLTACGTDESADRPESRGELTIYSSLPLQGDSRPQSEDIVRAFELALDEREGRAGGYDIKYVSLDDADPEVGSWTPERVAANAWEAANDPSTVAYLGDFNSDATMVSLPILNDAGIAQVSPSNTYAGLTRSDGGEPGEPDVYYPSGKRTYARVVPADHVQAGALVGEMRERECSTVFIVHHDETYGLGLADAVERSAADAGLDVVGRVTLDEPGSFGQVRSAAPDCLLFAGITMDGATQVANDAGQALPELRMFFPDGCAELAFTDGIDEEVEDRVFLTNPTLDELEFPAAGQRFYRDFHEVYGHDPEPYAIYGYEAMSLVLDAIDRAGDDAGSDDAGRAAVVEAVFGTKDRESVLGTYDIDDYGDTTLTAYGAYAVLDGAVAFDHVIEPVVVEPTTGPEITDPPAPPTEETTEAEEPGAASPIEGTWQGGEVTEAMVAEEWGRKAARFVFEANGAEQHLASILELHGDVWQALVSVDGGPAEPAQEGTFSVQGDRILFEETGLASYEYRYTLEGDTLRITLVGSDAAPAAPGVPDDVFQFAHLEAAPFRKVG</sequence>
<feature type="domain" description="Leucine-binding protein" evidence="4">
    <location>
        <begin position="41"/>
        <end position="377"/>
    </location>
</feature>
<keyword evidence="6" id="KW-1185">Reference proteome</keyword>
<dbReference type="Gene3D" id="3.40.50.2300">
    <property type="match status" value="2"/>
</dbReference>
<feature type="region of interest" description="Disordered" evidence="3">
    <location>
        <begin position="410"/>
        <end position="445"/>
    </location>
</feature>
<dbReference type="CDD" id="cd06342">
    <property type="entry name" value="PBP1_ABC_LIVBP-like"/>
    <property type="match status" value="1"/>
</dbReference>
<dbReference type="InterPro" id="IPR028082">
    <property type="entry name" value="Peripla_BP_I"/>
</dbReference>
<name>A0ABZ0ZKL8_9ACTN</name>
<organism evidence="5 6">
    <name type="scientific">Nocardioides bizhenqiangii</name>
    <dbReference type="NCBI Taxonomy" id="3095076"/>
    <lineage>
        <taxon>Bacteria</taxon>
        <taxon>Bacillati</taxon>
        <taxon>Actinomycetota</taxon>
        <taxon>Actinomycetes</taxon>
        <taxon>Propionibacteriales</taxon>
        <taxon>Nocardioidaceae</taxon>
        <taxon>Nocardioides</taxon>
    </lineage>
</organism>
<evidence type="ECO:0000259" key="4">
    <source>
        <dbReference type="Pfam" id="PF13458"/>
    </source>
</evidence>
<dbReference type="Pfam" id="PF13458">
    <property type="entry name" value="Peripla_BP_6"/>
    <property type="match status" value="1"/>
</dbReference>
<dbReference type="RefSeq" id="WP_322936498.1">
    <property type="nucleotide sequence ID" value="NZ_CP141059.1"/>
</dbReference>
<protein>
    <submittedName>
        <fullName evidence="5">Branched-chain amino acid ABC transporter substrate-binding protein</fullName>
    </submittedName>
</protein>
<keyword evidence="2" id="KW-0732">Signal</keyword>
<comment type="similarity">
    <text evidence="1">Belongs to the leucine-binding protein family.</text>
</comment>
<dbReference type="SUPFAM" id="SSF53822">
    <property type="entry name" value="Periplasmic binding protein-like I"/>
    <property type="match status" value="1"/>
</dbReference>
<gene>
    <name evidence="5" type="ORF">SHK19_13215</name>
</gene>
<evidence type="ECO:0000313" key="6">
    <source>
        <dbReference type="Proteomes" id="UP001327225"/>
    </source>
</evidence>
<dbReference type="PANTHER" id="PTHR47151">
    <property type="entry name" value="LEU/ILE/VAL-BINDING ABC TRANSPORTER SUBUNIT"/>
    <property type="match status" value="1"/>
</dbReference>
<reference evidence="6" key="1">
    <citation type="submission" date="2023-12" db="EMBL/GenBank/DDBJ databases">
        <title>Novel species in genus Nocardioides.</title>
        <authorList>
            <person name="Zhou H."/>
        </authorList>
    </citation>
    <scope>NUCLEOTIDE SEQUENCE [LARGE SCALE GENOMIC DNA]</scope>
    <source>
        <strain evidence="6">HM61</strain>
    </source>
</reference>
<dbReference type="InterPro" id="IPR028081">
    <property type="entry name" value="Leu-bd"/>
</dbReference>
<evidence type="ECO:0000256" key="1">
    <source>
        <dbReference type="ARBA" id="ARBA00010062"/>
    </source>
</evidence>
<proteinExistence type="inferred from homology"/>
<dbReference type="Proteomes" id="UP001327225">
    <property type="component" value="Chromosome"/>
</dbReference>
<dbReference type="PANTHER" id="PTHR47151:SF2">
    <property type="entry name" value="AMINO ACID BINDING PROTEIN"/>
    <property type="match status" value="1"/>
</dbReference>
<accession>A0ABZ0ZKL8</accession>
<evidence type="ECO:0000256" key="2">
    <source>
        <dbReference type="ARBA" id="ARBA00022729"/>
    </source>
</evidence>
<evidence type="ECO:0000313" key="5">
    <source>
        <dbReference type="EMBL" id="WQQ24924.1"/>
    </source>
</evidence>
<evidence type="ECO:0000256" key="3">
    <source>
        <dbReference type="SAM" id="MobiDB-lite"/>
    </source>
</evidence>
<dbReference type="PROSITE" id="PS51257">
    <property type="entry name" value="PROKAR_LIPOPROTEIN"/>
    <property type="match status" value="1"/>
</dbReference>
<dbReference type="EMBL" id="CP141059">
    <property type="protein sequence ID" value="WQQ24924.1"/>
    <property type="molecule type" value="Genomic_DNA"/>
</dbReference>